<dbReference type="HOGENOM" id="CLU_140953_0_0_3"/>
<dbReference type="OrthoDB" id="5423007at2"/>
<dbReference type="eggNOG" id="COG2510">
    <property type="taxonomic scope" value="Bacteria"/>
</dbReference>
<dbReference type="KEGG" id="dsl:Dacsa_1919"/>
<evidence type="ECO:0000313" key="4">
    <source>
        <dbReference type="EMBL" id="AFZ50573.1"/>
    </source>
</evidence>
<feature type="transmembrane region" description="Helical" evidence="2">
    <location>
        <begin position="94"/>
        <end position="113"/>
    </location>
</feature>
<keyword evidence="2" id="KW-0472">Membrane</keyword>
<dbReference type="Pfam" id="PF00892">
    <property type="entry name" value="EamA"/>
    <property type="match status" value="1"/>
</dbReference>
<accession>K9YWT4</accession>
<protein>
    <submittedName>
        <fullName evidence="4">Membrane protein</fullName>
    </submittedName>
</protein>
<proteinExistence type="inferred from homology"/>
<dbReference type="GO" id="GO:0016020">
    <property type="term" value="C:membrane"/>
    <property type="evidence" value="ECO:0007669"/>
    <property type="project" value="InterPro"/>
</dbReference>
<keyword evidence="2" id="KW-1133">Transmembrane helix</keyword>
<evidence type="ECO:0000256" key="2">
    <source>
        <dbReference type="SAM" id="Phobius"/>
    </source>
</evidence>
<gene>
    <name evidence="4" type="ORF">Dacsa_1919</name>
</gene>
<dbReference type="SUPFAM" id="SSF103481">
    <property type="entry name" value="Multidrug resistance efflux transporter EmrE"/>
    <property type="match status" value="1"/>
</dbReference>
<dbReference type="EMBL" id="CP003944">
    <property type="protein sequence ID" value="AFZ50573.1"/>
    <property type="molecule type" value="Genomic_DNA"/>
</dbReference>
<evidence type="ECO:0000313" key="5">
    <source>
        <dbReference type="Proteomes" id="UP000010482"/>
    </source>
</evidence>
<dbReference type="InterPro" id="IPR037185">
    <property type="entry name" value="EmrE-like"/>
</dbReference>
<dbReference type="RefSeq" id="WP_015229570.1">
    <property type="nucleotide sequence ID" value="NC_019780.1"/>
</dbReference>
<dbReference type="Gene3D" id="1.10.3730.20">
    <property type="match status" value="1"/>
</dbReference>
<dbReference type="AlphaFoldDB" id="K9YWT4"/>
<dbReference type="Proteomes" id="UP000010482">
    <property type="component" value="Chromosome"/>
</dbReference>
<keyword evidence="2" id="KW-0812">Transmembrane</keyword>
<feature type="transmembrane region" description="Helical" evidence="2">
    <location>
        <begin position="6"/>
        <end position="24"/>
    </location>
</feature>
<evidence type="ECO:0000259" key="3">
    <source>
        <dbReference type="Pfam" id="PF00892"/>
    </source>
</evidence>
<sequence>MSWLTLSLVCLFVYGLWGFFSKFVSAELNAPSLLIYSLLGSSLGIPLYIFSYRESFSFQWQNGWTYLGILVGVFTSLGAFLFFNAIAQGEASKVVVITSLYPIVTTMLAVFFLNEAVSLSKVMGILLCLVGIIVLSSSK</sequence>
<evidence type="ECO:0000256" key="1">
    <source>
        <dbReference type="ARBA" id="ARBA00007362"/>
    </source>
</evidence>
<comment type="similarity">
    <text evidence="1">Belongs to the EamA transporter family.</text>
</comment>
<organism evidence="4 5">
    <name type="scientific">Dactylococcopsis salina (strain PCC 8305)</name>
    <name type="common">Myxobactron salinum</name>
    <dbReference type="NCBI Taxonomy" id="13035"/>
    <lineage>
        <taxon>Bacteria</taxon>
        <taxon>Bacillati</taxon>
        <taxon>Cyanobacteriota</taxon>
        <taxon>Cyanophyceae</taxon>
        <taxon>Nodosilineales</taxon>
        <taxon>Cymatolegaceae</taxon>
        <taxon>Dactylococcopsis</taxon>
    </lineage>
</organism>
<feature type="transmembrane region" description="Helical" evidence="2">
    <location>
        <begin position="119"/>
        <end position="137"/>
    </location>
</feature>
<name>K9YWT4_DACS8</name>
<feature type="transmembrane region" description="Helical" evidence="2">
    <location>
        <begin position="64"/>
        <end position="87"/>
    </location>
</feature>
<dbReference type="InterPro" id="IPR000620">
    <property type="entry name" value="EamA_dom"/>
</dbReference>
<keyword evidence="5" id="KW-1185">Reference proteome</keyword>
<reference evidence="4" key="1">
    <citation type="submission" date="2012-04" db="EMBL/GenBank/DDBJ databases">
        <title>Finished genome of Dactylococcopsis salina PCC 8305.</title>
        <authorList>
            <consortium name="US DOE Joint Genome Institute"/>
            <person name="Gugger M."/>
            <person name="Coursin T."/>
            <person name="Rippka R."/>
            <person name="Tandeau De Marsac N."/>
            <person name="Huntemann M."/>
            <person name="Wei C.-L."/>
            <person name="Han J."/>
            <person name="Detter J.C."/>
            <person name="Han C."/>
            <person name="Tapia R."/>
            <person name="Daligault H."/>
            <person name="Chen A."/>
            <person name="Krypides N."/>
            <person name="Mavromatis K."/>
            <person name="Markowitz V."/>
            <person name="Szeto E."/>
            <person name="Ivanova N."/>
            <person name="Ovchinnikova G."/>
            <person name="Pagani I."/>
            <person name="Pati A."/>
            <person name="Goodwin L."/>
            <person name="Peters L."/>
            <person name="Pitluck S."/>
            <person name="Woyke T."/>
            <person name="Kerfeld C."/>
        </authorList>
    </citation>
    <scope>NUCLEOTIDE SEQUENCE [LARGE SCALE GENOMIC DNA]</scope>
    <source>
        <strain evidence="4">PCC 8305</strain>
    </source>
</reference>
<feature type="domain" description="EamA" evidence="3">
    <location>
        <begin position="2"/>
        <end position="136"/>
    </location>
</feature>
<feature type="transmembrane region" description="Helical" evidence="2">
    <location>
        <begin position="33"/>
        <end position="52"/>
    </location>
</feature>